<dbReference type="AlphaFoldDB" id="A0A2A5T1W3"/>
<reference evidence="2" key="1">
    <citation type="submission" date="2017-04" db="EMBL/GenBank/DDBJ databases">
        <title>Genome evolution of the luminous symbionts of deep sea anglerfish.</title>
        <authorList>
            <person name="Hendry T.A."/>
        </authorList>
    </citation>
    <scope>NUCLEOTIDE SEQUENCE [LARGE SCALE GENOMIC DNA]</scope>
    <source>
        <plasmid evidence="2">pmj3</plasmid>
    </source>
</reference>
<dbReference type="Proteomes" id="UP000219020">
    <property type="component" value="Plasmid pMJ3"/>
</dbReference>
<name>A0A2A5T1W3_9GAMM</name>
<protein>
    <submittedName>
        <fullName evidence="1">Uncharacterized protein</fullName>
    </submittedName>
</protein>
<accession>A0A2A5T1W3</accession>
<evidence type="ECO:0000313" key="2">
    <source>
        <dbReference type="Proteomes" id="UP000219020"/>
    </source>
</evidence>
<proteinExistence type="predicted"/>
<comment type="caution">
    <text evidence="1">The sequence shown here is derived from an EMBL/GenBank/DDBJ whole genome shotgun (WGS) entry which is preliminary data.</text>
</comment>
<keyword evidence="1" id="KW-0614">Plasmid</keyword>
<geneLocation type="plasmid" evidence="2">
    <name>pmj3</name>
</geneLocation>
<sequence>MLLRVLSIYHLAVKPRKKPAKKSIYRHFSRYSIVDIVPIPLFSESLY</sequence>
<organism evidence="1 2">
    <name type="scientific">Candidatus Enterovibrio escicola</name>
    <dbReference type="NCBI Taxonomy" id="1927127"/>
    <lineage>
        <taxon>Bacteria</taxon>
        <taxon>Pseudomonadati</taxon>
        <taxon>Pseudomonadota</taxon>
        <taxon>Gammaproteobacteria</taxon>
        <taxon>Vibrionales</taxon>
        <taxon>Vibrionaceae</taxon>
        <taxon>Enterovibrio</taxon>
    </lineage>
</organism>
<evidence type="ECO:0000313" key="1">
    <source>
        <dbReference type="EMBL" id="PCS22121.1"/>
    </source>
</evidence>
<gene>
    <name evidence="1" type="ORF">BTN49_2315</name>
</gene>
<keyword evidence="2" id="KW-1185">Reference proteome</keyword>
<dbReference type="EMBL" id="NBYY01000026">
    <property type="protein sequence ID" value="PCS22121.1"/>
    <property type="molecule type" value="Genomic_DNA"/>
</dbReference>